<dbReference type="InterPro" id="IPR036930">
    <property type="entry name" value="WGR_dom_sf"/>
</dbReference>
<keyword evidence="3" id="KW-0732">Signal</keyword>
<dbReference type="GeneID" id="36344519"/>
<keyword evidence="2" id="KW-0812">Transmembrane</keyword>
<dbReference type="Gene3D" id="3.30.70.330">
    <property type="match status" value="1"/>
</dbReference>
<proteinExistence type="predicted"/>
<dbReference type="KEGG" id="egl:EGR_08804"/>
<reference evidence="6 7" key="1">
    <citation type="journal article" date="2013" name="Nat. Genet.">
        <title>The genome of the hydatid tapeworm Echinococcus granulosus.</title>
        <authorList>
            <person name="Zheng H."/>
            <person name="Zhang W."/>
            <person name="Zhang L."/>
            <person name="Zhang Z."/>
            <person name="Li J."/>
            <person name="Lu G."/>
            <person name="Zhu Y."/>
            <person name="Wang Y."/>
            <person name="Huang Y."/>
            <person name="Liu J."/>
            <person name="Kang H."/>
            <person name="Chen J."/>
            <person name="Wang L."/>
            <person name="Chen A."/>
            <person name="Yu S."/>
            <person name="Gao Z."/>
            <person name="Jin L."/>
            <person name="Gu W."/>
            <person name="Wang Z."/>
            <person name="Zhao L."/>
            <person name="Shi B."/>
            <person name="Wen H."/>
            <person name="Lin R."/>
            <person name="Jones M.K."/>
            <person name="Brejova B."/>
            <person name="Vinar T."/>
            <person name="Zhao G."/>
            <person name="McManus D.P."/>
            <person name="Chen Z."/>
            <person name="Zhou Y."/>
            <person name="Wang S."/>
        </authorList>
    </citation>
    <scope>NUCLEOTIDE SEQUENCE [LARGE SCALE GENOMIC DNA]</scope>
</reference>
<keyword evidence="7" id="KW-1185">Reference proteome</keyword>
<feature type="domain" description="WGR" evidence="5">
    <location>
        <begin position="13"/>
        <end position="100"/>
    </location>
</feature>
<feature type="transmembrane region" description="Helical" evidence="2">
    <location>
        <begin position="388"/>
        <end position="412"/>
    </location>
</feature>
<organism evidence="6 7">
    <name type="scientific">Echinococcus granulosus</name>
    <name type="common">Hydatid tapeworm</name>
    <dbReference type="NCBI Taxonomy" id="6210"/>
    <lineage>
        <taxon>Eukaryota</taxon>
        <taxon>Metazoa</taxon>
        <taxon>Spiralia</taxon>
        <taxon>Lophotrochozoa</taxon>
        <taxon>Platyhelminthes</taxon>
        <taxon>Cestoda</taxon>
        <taxon>Eucestoda</taxon>
        <taxon>Cyclophyllidea</taxon>
        <taxon>Taeniidae</taxon>
        <taxon>Echinococcus</taxon>
        <taxon>Echinococcus granulosus group</taxon>
    </lineage>
</organism>
<dbReference type="AlphaFoldDB" id="W6USB4"/>
<dbReference type="Proteomes" id="UP000019149">
    <property type="component" value="Unassembled WGS sequence"/>
</dbReference>
<evidence type="ECO:0000256" key="3">
    <source>
        <dbReference type="SAM" id="SignalP"/>
    </source>
</evidence>
<dbReference type="InterPro" id="IPR012677">
    <property type="entry name" value="Nucleotide-bd_a/b_plait_sf"/>
</dbReference>
<name>W6USB4_ECHGR</name>
<evidence type="ECO:0000256" key="2">
    <source>
        <dbReference type="SAM" id="Phobius"/>
    </source>
</evidence>
<sequence>MLITGAVNLFIPVLHISSSYGTTAIGQTTCNGYRYNDKGLRQHRVLRAWGRIGMRIGGLKVGHLLSLHAATQRLHDLFLKKTANSGGTHRANFVKLPRRIFLLNWNKLTPRPVENHASPEEHGEEWVVGEEEGATIEPFSDFTQWLEAIVASSSSSESTLVNQDVRPSPVQQNPPLEAMTNLTMLLNQGILSNPFRRTYFSVPGLVLSGAMQPTRFPSSIRHTVTFGGISSSQNNPDTRVTIPVMGDLTHTDPVLGDGNMNCVYAWNLPPDFSEFELHYLFAPYGEMAEYYVEDNLARFDGGPIIRYYAYASARDAVVNMDGHMLNERRVTVVLMHGSRKDDRNDEMVYLDECEESMSSQETHGEVDYDADDEDEVDSNGYEKGPGCLLLFLLLLLLLLLLLIIIIIIIIIIQSMSRRHFPKASYMAPTVLRLLMWEIEEGEVKCRDSKEIDGVYAVL</sequence>
<dbReference type="OrthoDB" id="439808at2759"/>
<keyword evidence="2" id="KW-1133">Transmembrane helix</keyword>
<dbReference type="RefSeq" id="XP_024347525.1">
    <property type="nucleotide sequence ID" value="XM_024498053.1"/>
</dbReference>
<evidence type="ECO:0000313" key="7">
    <source>
        <dbReference type="Proteomes" id="UP000019149"/>
    </source>
</evidence>
<dbReference type="SUPFAM" id="SSF142921">
    <property type="entry name" value="WGR domain-like"/>
    <property type="match status" value="1"/>
</dbReference>
<dbReference type="Pfam" id="PF00076">
    <property type="entry name" value="RRM_1"/>
    <property type="match status" value="1"/>
</dbReference>
<evidence type="ECO:0000259" key="4">
    <source>
        <dbReference type="PROSITE" id="PS50102"/>
    </source>
</evidence>
<dbReference type="PROSITE" id="PS50102">
    <property type="entry name" value="RRM"/>
    <property type="match status" value="1"/>
</dbReference>
<dbReference type="PROSITE" id="PS51977">
    <property type="entry name" value="WGR"/>
    <property type="match status" value="1"/>
</dbReference>
<comment type="caution">
    <text evidence="6">The sequence shown here is derived from an EMBL/GenBank/DDBJ whole genome shotgun (WGS) entry which is preliminary data.</text>
</comment>
<dbReference type="InterPro" id="IPR008893">
    <property type="entry name" value="WGR_domain"/>
</dbReference>
<evidence type="ECO:0000256" key="1">
    <source>
        <dbReference type="PROSITE-ProRule" id="PRU00176"/>
    </source>
</evidence>
<feature type="signal peptide" evidence="3">
    <location>
        <begin position="1"/>
        <end position="21"/>
    </location>
</feature>
<dbReference type="CDD" id="cd00590">
    <property type="entry name" value="RRM_SF"/>
    <property type="match status" value="1"/>
</dbReference>
<feature type="domain" description="RRM" evidence="4">
    <location>
        <begin position="261"/>
        <end position="337"/>
    </location>
</feature>
<dbReference type="SUPFAM" id="SSF54928">
    <property type="entry name" value="RNA-binding domain, RBD"/>
    <property type="match status" value="1"/>
</dbReference>
<accession>W6USB4</accession>
<dbReference type="CTD" id="36344519"/>
<dbReference type="GO" id="GO:0003723">
    <property type="term" value="F:RNA binding"/>
    <property type="evidence" value="ECO:0007669"/>
    <property type="project" value="UniProtKB-UniRule"/>
</dbReference>
<protein>
    <submittedName>
        <fullName evidence="6">Uncharacterized protein</fullName>
    </submittedName>
</protein>
<dbReference type="EMBL" id="APAU02000120">
    <property type="protein sequence ID" value="EUB56329.1"/>
    <property type="molecule type" value="Genomic_DNA"/>
</dbReference>
<dbReference type="InterPro" id="IPR035979">
    <property type="entry name" value="RBD_domain_sf"/>
</dbReference>
<keyword evidence="2" id="KW-0472">Membrane</keyword>
<dbReference type="InterPro" id="IPR000504">
    <property type="entry name" value="RRM_dom"/>
</dbReference>
<dbReference type="STRING" id="6210.W6USB4"/>
<evidence type="ECO:0000259" key="5">
    <source>
        <dbReference type="PROSITE" id="PS51977"/>
    </source>
</evidence>
<feature type="chain" id="PRO_5004883004" evidence="3">
    <location>
        <begin position="22"/>
        <end position="458"/>
    </location>
</feature>
<keyword evidence="1" id="KW-0694">RNA-binding</keyword>
<gene>
    <name evidence="6" type="ORF">EGR_08804</name>
</gene>
<evidence type="ECO:0000313" key="6">
    <source>
        <dbReference type="EMBL" id="EUB56329.1"/>
    </source>
</evidence>